<protein>
    <submittedName>
        <fullName evidence="3">Insulinase family protein</fullName>
    </submittedName>
</protein>
<dbReference type="Gene3D" id="3.30.830.10">
    <property type="entry name" value="Metalloenzyme, LuxS/M16 peptidase-like"/>
    <property type="match status" value="1"/>
</dbReference>
<evidence type="ECO:0000259" key="2">
    <source>
        <dbReference type="Pfam" id="PF00675"/>
    </source>
</evidence>
<dbReference type="Pfam" id="PF00675">
    <property type="entry name" value="Peptidase_M16"/>
    <property type="match status" value="1"/>
</dbReference>
<dbReference type="EMBL" id="DXFD01000102">
    <property type="protein sequence ID" value="HIX47389.1"/>
    <property type="molecule type" value="Genomic_DNA"/>
</dbReference>
<dbReference type="PANTHER" id="PTHR11851:SF49">
    <property type="entry name" value="MITOCHONDRIAL-PROCESSING PEPTIDASE SUBUNIT ALPHA"/>
    <property type="match status" value="1"/>
</dbReference>
<dbReference type="Proteomes" id="UP000824249">
    <property type="component" value="Unassembled WGS sequence"/>
</dbReference>
<gene>
    <name evidence="3" type="ORF">H9737_06850</name>
</gene>
<dbReference type="InterPro" id="IPR050361">
    <property type="entry name" value="MPP/UQCRC_Complex"/>
</dbReference>
<dbReference type="InterPro" id="IPR011249">
    <property type="entry name" value="Metalloenz_LuxS/M16"/>
</dbReference>
<proteinExistence type="inferred from homology"/>
<accession>A0A9D1VV39</accession>
<evidence type="ECO:0000256" key="1">
    <source>
        <dbReference type="ARBA" id="ARBA00007261"/>
    </source>
</evidence>
<dbReference type="GO" id="GO:0046872">
    <property type="term" value="F:metal ion binding"/>
    <property type="evidence" value="ECO:0007669"/>
    <property type="project" value="InterPro"/>
</dbReference>
<dbReference type="AlphaFoldDB" id="A0A9D1VV39"/>
<sequence length="397" mass="46115">MDIPTERRGRLENGAELVACPSPQLHSVAFSVVLPFTPECTPGVYHLVEHMFFERAGERRADEINAEMTARGSEIMGYTAINYMCFSFTCRPDVFLPQLELLFSMLSQRAYEEADFERVLPVIRNEIFEAAFYDARSSDILRDLWFDSRYIAPVLGNADVLSRLDPEEIRQARESLFNRGMCLFLAGAFTPEHERRILDTFGKLPLRRRERTAPPAEEKVTREINRVGRGYELQALVTYHVEHADLELKLAAHWLRSGLFDGLDAAFFRFFGEHGFQFYSVDGIYNIRGDELVFSYLVHITKKERKKFEPLIDAFEEEAARTDFIALVRPYLYDNAPFLYDSPERLCGHYVDTWADLSRPLTLREEMDLCKDFTNEKLVDCWGRIASSLRRIFYIGR</sequence>
<comment type="caution">
    <text evidence="3">The sequence shown here is derived from an EMBL/GenBank/DDBJ whole genome shotgun (WGS) entry which is preliminary data.</text>
</comment>
<organism evidence="3 4">
    <name type="scientific">Candidatus Borkfalkia faecigallinarum</name>
    <dbReference type="NCBI Taxonomy" id="2838509"/>
    <lineage>
        <taxon>Bacteria</taxon>
        <taxon>Bacillati</taxon>
        <taxon>Bacillota</taxon>
        <taxon>Clostridia</taxon>
        <taxon>Christensenellales</taxon>
        <taxon>Christensenellaceae</taxon>
        <taxon>Candidatus Borkfalkia</taxon>
    </lineage>
</organism>
<reference evidence="3" key="1">
    <citation type="journal article" date="2021" name="PeerJ">
        <title>Extensive microbial diversity within the chicken gut microbiome revealed by metagenomics and culture.</title>
        <authorList>
            <person name="Gilroy R."/>
            <person name="Ravi A."/>
            <person name="Getino M."/>
            <person name="Pursley I."/>
            <person name="Horton D.L."/>
            <person name="Alikhan N.F."/>
            <person name="Baker D."/>
            <person name="Gharbi K."/>
            <person name="Hall N."/>
            <person name="Watson M."/>
            <person name="Adriaenssens E.M."/>
            <person name="Foster-Nyarko E."/>
            <person name="Jarju S."/>
            <person name="Secka A."/>
            <person name="Antonio M."/>
            <person name="Oren A."/>
            <person name="Chaudhuri R.R."/>
            <person name="La Ragione R."/>
            <person name="Hildebrand F."/>
            <person name="Pallen M.J."/>
        </authorList>
    </citation>
    <scope>NUCLEOTIDE SEQUENCE</scope>
    <source>
        <strain evidence="3">26628</strain>
    </source>
</reference>
<dbReference type="PANTHER" id="PTHR11851">
    <property type="entry name" value="METALLOPROTEASE"/>
    <property type="match status" value="1"/>
</dbReference>
<feature type="domain" description="Peptidase M16 N-terminal" evidence="2">
    <location>
        <begin position="40"/>
        <end position="129"/>
    </location>
</feature>
<evidence type="ECO:0000313" key="3">
    <source>
        <dbReference type="EMBL" id="HIX47389.1"/>
    </source>
</evidence>
<evidence type="ECO:0000313" key="4">
    <source>
        <dbReference type="Proteomes" id="UP000824249"/>
    </source>
</evidence>
<dbReference type="InterPro" id="IPR011765">
    <property type="entry name" value="Pept_M16_N"/>
</dbReference>
<reference evidence="3" key="2">
    <citation type="submission" date="2021-04" db="EMBL/GenBank/DDBJ databases">
        <authorList>
            <person name="Gilroy R."/>
        </authorList>
    </citation>
    <scope>NUCLEOTIDE SEQUENCE</scope>
    <source>
        <strain evidence="3">26628</strain>
    </source>
</reference>
<comment type="similarity">
    <text evidence="1">Belongs to the peptidase M16 family.</text>
</comment>
<name>A0A9D1VV39_9FIRM</name>
<dbReference type="SUPFAM" id="SSF63411">
    <property type="entry name" value="LuxS/MPP-like metallohydrolase"/>
    <property type="match status" value="1"/>
</dbReference>